<name>A0AA95KVH2_9BACT</name>
<protein>
    <submittedName>
        <fullName evidence="1">DUF3375 family protein</fullName>
    </submittedName>
</protein>
<organism evidence="1 2">
    <name type="scientific">Phocaeicola dorei</name>
    <dbReference type="NCBI Taxonomy" id="357276"/>
    <lineage>
        <taxon>Bacteria</taxon>
        <taxon>Pseudomonadati</taxon>
        <taxon>Bacteroidota</taxon>
        <taxon>Bacteroidia</taxon>
        <taxon>Bacteroidales</taxon>
        <taxon>Bacteroidaceae</taxon>
        <taxon>Phocaeicola</taxon>
    </lineage>
</organism>
<dbReference type="EMBL" id="CP126056">
    <property type="protein sequence ID" value="WHX08993.1"/>
    <property type="molecule type" value="Genomic_DNA"/>
</dbReference>
<proteinExistence type="predicted"/>
<sequence>MDMQVEEITQILRESPSVRLIKSRSVDFFLSFVIEAFEGQSAIMQERLHMLLENRLDEQENALVEDNLEMTRLGESNEQKAKRLIKDWTDKGFLTNYQNEEGEVIYEISSHTSKLMDWVVSLKKRITSVRNRSSRRCLPN</sequence>
<dbReference type="InterPro" id="IPR021804">
    <property type="entry name" value="DUF3375"/>
</dbReference>
<gene>
    <name evidence="1" type="ORF">QNN11_16420</name>
</gene>
<reference evidence="1" key="1">
    <citation type="journal article" date="2023" name="Nat. Commun.">
        <title>Identification of a novel Human Milk Oligosaccharides utilization cluster in the infant gut commensal Bacteroides dorei.</title>
        <authorList>
            <person name="Kijner S."/>
            <person name="Ennis D."/>
            <person name="Shmorak S."/>
            <person name="Florentin A."/>
            <person name="Yassour M."/>
        </authorList>
    </citation>
    <scope>NUCLEOTIDE SEQUENCE</scope>
    <source>
        <strain evidence="1">2</strain>
    </source>
</reference>
<dbReference type="Pfam" id="PF11855">
    <property type="entry name" value="DUF3375"/>
    <property type="match status" value="1"/>
</dbReference>
<accession>A0AA95KVH2</accession>
<dbReference type="Proteomes" id="UP001177934">
    <property type="component" value="Chromosome"/>
</dbReference>
<evidence type="ECO:0000313" key="1">
    <source>
        <dbReference type="EMBL" id="WHX08993.1"/>
    </source>
</evidence>
<dbReference type="AlphaFoldDB" id="A0AA95KVH2"/>
<evidence type="ECO:0000313" key="2">
    <source>
        <dbReference type="Proteomes" id="UP001177934"/>
    </source>
</evidence>